<accession>A0A9P7EIK8</accession>
<dbReference type="RefSeq" id="XP_041197284.1">
    <property type="nucleotide sequence ID" value="XM_041339523.1"/>
</dbReference>
<name>A0A9P7EIK8_9AGAM</name>
<proteinExistence type="predicted"/>
<dbReference type="OrthoDB" id="2693325at2759"/>
<keyword evidence="3" id="KW-1185">Reference proteome</keyword>
<evidence type="ECO:0000313" key="3">
    <source>
        <dbReference type="Proteomes" id="UP000807769"/>
    </source>
</evidence>
<feature type="region of interest" description="Disordered" evidence="1">
    <location>
        <begin position="1"/>
        <end position="99"/>
    </location>
</feature>
<reference evidence="2" key="1">
    <citation type="journal article" date="2020" name="New Phytol.">
        <title>Comparative genomics reveals dynamic genome evolution in host specialist ectomycorrhizal fungi.</title>
        <authorList>
            <person name="Lofgren L.A."/>
            <person name="Nguyen N.H."/>
            <person name="Vilgalys R."/>
            <person name="Ruytinx J."/>
            <person name="Liao H.L."/>
            <person name="Branco S."/>
            <person name="Kuo A."/>
            <person name="LaButti K."/>
            <person name="Lipzen A."/>
            <person name="Andreopoulos W."/>
            <person name="Pangilinan J."/>
            <person name="Riley R."/>
            <person name="Hundley H."/>
            <person name="Na H."/>
            <person name="Barry K."/>
            <person name="Grigoriev I.V."/>
            <person name="Stajich J.E."/>
            <person name="Kennedy P.G."/>
        </authorList>
    </citation>
    <scope>NUCLEOTIDE SEQUENCE</scope>
    <source>
        <strain evidence="2">MN1</strain>
    </source>
</reference>
<organism evidence="2 3">
    <name type="scientific">Suillus subaureus</name>
    <dbReference type="NCBI Taxonomy" id="48587"/>
    <lineage>
        <taxon>Eukaryota</taxon>
        <taxon>Fungi</taxon>
        <taxon>Dikarya</taxon>
        <taxon>Basidiomycota</taxon>
        <taxon>Agaricomycotina</taxon>
        <taxon>Agaricomycetes</taxon>
        <taxon>Agaricomycetidae</taxon>
        <taxon>Boletales</taxon>
        <taxon>Suillineae</taxon>
        <taxon>Suillaceae</taxon>
        <taxon>Suillus</taxon>
    </lineage>
</organism>
<dbReference type="EMBL" id="JABBWG010000005">
    <property type="protein sequence ID" value="KAG1822878.1"/>
    <property type="molecule type" value="Genomic_DNA"/>
</dbReference>
<dbReference type="Proteomes" id="UP000807769">
    <property type="component" value="Unassembled WGS sequence"/>
</dbReference>
<protein>
    <submittedName>
        <fullName evidence="2">Uncharacterized protein</fullName>
    </submittedName>
</protein>
<sequence length="196" mass="21513">MPALRLSPHRRRSARLQALQTLSQRSKKTVEKMQGPIVRGRGGKARYTSMGPGSLKVASRRSSRSKPALVASASSAPPSRSTMSPANSSPAINEEIENTQSDVITEEELRSECYMAKYHLTEQVNQHRFLKAERAIDHAEAAAAHKRAPEAKDSEIRLCEAETKVHNALARAHAEEAVTLRLKIEYARLTSSSSGS</sequence>
<dbReference type="GeneID" id="64633539"/>
<feature type="compositionally biased region" description="Low complexity" evidence="1">
    <location>
        <begin position="65"/>
        <end position="86"/>
    </location>
</feature>
<comment type="caution">
    <text evidence="2">The sequence shown here is derived from an EMBL/GenBank/DDBJ whole genome shotgun (WGS) entry which is preliminary data.</text>
</comment>
<gene>
    <name evidence="2" type="ORF">BJ212DRAFT_1477287</name>
</gene>
<dbReference type="AlphaFoldDB" id="A0A9P7EIK8"/>
<evidence type="ECO:0000256" key="1">
    <source>
        <dbReference type="SAM" id="MobiDB-lite"/>
    </source>
</evidence>
<evidence type="ECO:0000313" key="2">
    <source>
        <dbReference type="EMBL" id="KAG1822878.1"/>
    </source>
</evidence>